<evidence type="ECO:0000256" key="2">
    <source>
        <dbReference type="ARBA" id="ARBA00022475"/>
    </source>
</evidence>
<keyword evidence="5 6" id="KW-0472">Membrane</keyword>
<feature type="transmembrane region" description="Helical" evidence="6">
    <location>
        <begin position="181"/>
        <end position="199"/>
    </location>
</feature>
<dbReference type="GO" id="GO:0140359">
    <property type="term" value="F:ABC-type transporter activity"/>
    <property type="evidence" value="ECO:0007669"/>
    <property type="project" value="InterPro"/>
</dbReference>
<comment type="subcellular location">
    <subcellularLocation>
        <location evidence="1">Cell membrane</location>
        <topology evidence="1">Multi-pass membrane protein</topology>
    </subcellularLocation>
</comment>
<evidence type="ECO:0000256" key="1">
    <source>
        <dbReference type="ARBA" id="ARBA00004651"/>
    </source>
</evidence>
<evidence type="ECO:0000313" key="7">
    <source>
        <dbReference type="EMBL" id="QPJ62122.1"/>
    </source>
</evidence>
<dbReference type="GO" id="GO:0005886">
    <property type="term" value="C:plasma membrane"/>
    <property type="evidence" value="ECO:0007669"/>
    <property type="project" value="UniProtKB-SubCell"/>
</dbReference>
<dbReference type="EMBL" id="CP048685">
    <property type="protein sequence ID" value="QPJ62122.1"/>
    <property type="molecule type" value="Genomic_DNA"/>
</dbReference>
<dbReference type="InterPro" id="IPR051449">
    <property type="entry name" value="ABC-2_transporter_component"/>
</dbReference>
<feature type="transmembrane region" description="Helical" evidence="6">
    <location>
        <begin position="12"/>
        <end position="35"/>
    </location>
</feature>
<evidence type="ECO:0000313" key="8">
    <source>
        <dbReference type="Proteomes" id="UP000594688"/>
    </source>
</evidence>
<organism evidence="7 8">
    <name type="scientific">Candidatus Nitronauta litoralis</name>
    <dbReference type="NCBI Taxonomy" id="2705533"/>
    <lineage>
        <taxon>Bacteria</taxon>
        <taxon>Pseudomonadati</taxon>
        <taxon>Nitrospinota/Tectimicrobiota group</taxon>
        <taxon>Nitrospinota</taxon>
        <taxon>Nitrospinia</taxon>
        <taxon>Nitrospinales</taxon>
        <taxon>Nitrospinaceae</taxon>
        <taxon>Candidatus Nitronauta</taxon>
    </lineage>
</organism>
<dbReference type="Proteomes" id="UP000594688">
    <property type="component" value="Chromosome"/>
</dbReference>
<evidence type="ECO:0000256" key="5">
    <source>
        <dbReference type="ARBA" id="ARBA00023136"/>
    </source>
</evidence>
<dbReference type="PANTHER" id="PTHR30294">
    <property type="entry name" value="MEMBRANE COMPONENT OF ABC TRANSPORTER YHHJ-RELATED"/>
    <property type="match status" value="1"/>
</dbReference>
<evidence type="ECO:0000256" key="4">
    <source>
        <dbReference type="ARBA" id="ARBA00022989"/>
    </source>
</evidence>
<feature type="transmembrane region" description="Helical" evidence="6">
    <location>
        <begin position="155"/>
        <end position="174"/>
    </location>
</feature>
<feature type="transmembrane region" description="Helical" evidence="6">
    <location>
        <begin position="115"/>
        <end position="143"/>
    </location>
</feature>
<gene>
    <name evidence="7" type="ORF">G3M70_09680</name>
</gene>
<dbReference type="KEGG" id="nli:G3M70_09680"/>
<feature type="transmembrane region" description="Helical" evidence="6">
    <location>
        <begin position="234"/>
        <end position="252"/>
    </location>
</feature>
<dbReference type="AlphaFoldDB" id="A0A7T0BX54"/>
<dbReference type="Pfam" id="PF12679">
    <property type="entry name" value="ABC2_membrane_2"/>
    <property type="match status" value="1"/>
</dbReference>
<feature type="transmembrane region" description="Helical" evidence="6">
    <location>
        <begin position="73"/>
        <end position="94"/>
    </location>
</feature>
<accession>A0A7T0BX54</accession>
<keyword evidence="4 6" id="KW-1133">Transmembrane helix</keyword>
<keyword evidence="3 6" id="KW-0812">Transmembrane</keyword>
<proteinExistence type="predicted"/>
<evidence type="ECO:0000256" key="6">
    <source>
        <dbReference type="SAM" id="Phobius"/>
    </source>
</evidence>
<keyword evidence="2" id="KW-1003">Cell membrane</keyword>
<sequence>MRNAFTIGLREVKGYFTSPVFYLLATVFLGIMGFITTNTLDAFSYASFQATQMQMQQQGTPPLNINSDVIEPLLGLMAFILLLFSPMVTMRSLAEEKKQKTFPLLLAAPIRLWEIVAGKFIACLSVLGLLVLGSSYFVVFILVMGQPEMGPILTGYLGVLLMTGCYISMGLFASSLTDNQLIAAVITFGFIFLMWIIGWQSQSSSPGMAQILEYLSLSSHLQNFTRGVIDTSDLMYYISFTLFFLFLTHRVLESRRWR</sequence>
<protein>
    <submittedName>
        <fullName evidence="7">ABC transporter permease subunit</fullName>
    </submittedName>
</protein>
<dbReference type="PANTHER" id="PTHR30294:SF29">
    <property type="entry name" value="MULTIDRUG ABC TRANSPORTER PERMEASE YBHS-RELATED"/>
    <property type="match status" value="1"/>
</dbReference>
<name>A0A7T0BX54_9BACT</name>
<evidence type="ECO:0000256" key="3">
    <source>
        <dbReference type="ARBA" id="ARBA00022692"/>
    </source>
</evidence>
<reference evidence="7 8" key="1">
    <citation type="submission" date="2020-02" db="EMBL/GenBank/DDBJ databases">
        <title>Genomic and physiological characterization of two novel Nitrospinaceae genera.</title>
        <authorList>
            <person name="Mueller A.J."/>
            <person name="Jung M.-Y."/>
            <person name="Strachan C.R."/>
            <person name="Herbold C.W."/>
            <person name="Kirkegaard R.H."/>
            <person name="Daims H."/>
        </authorList>
    </citation>
    <scope>NUCLEOTIDE SEQUENCE [LARGE SCALE GENOMIC DNA]</scope>
    <source>
        <strain evidence="7">EB</strain>
    </source>
</reference>